<reference evidence="1" key="1">
    <citation type="submission" date="2022-02" db="EMBL/GenBank/DDBJ databases">
        <title>Towards deciphering the DNA virus diversity associated with rodent species in the families Cricetidae and Heteromyidae.</title>
        <authorList>
            <person name="Lund M."/>
            <person name="Larsen B.B."/>
            <person name="Gryseels S."/>
            <person name="Kraberger S."/>
            <person name="Rowsey D.M."/>
            <person name="Steger L."/>
            <person name="Yule K.M."/>
            <person name="Upham N.S."/>
            <person name="Worobey M."/>
            <person name="Van Doorslaer K."/>
            <person name="Varsani A."/>
        </authorList>
    </citation>
    <scope>NUCLEOTIDE SEQUENCE</scope>
    <source>
        <strain evidence="1">UA08Rod_4527</strain>
    </source>
</reference>
<evidence type="ECO:0000313" key="1">
    <source>
        <dbReference type="EMBL" id="UPW41268.1"/>
    </source>
</evidence>
<proteinExistence type="predicted"/>
<protein>
    <submittedName>
        <fullName evidence="1">DNA pilot protein</fullName>
    </submittedName>
</protein>
<accession>A0A976N2G7</accession>
<sequence length="377" mass="40526">MGFNVGETIGIGAAGSAINGVLGGISSFFQNRSAAREAQKARRFAAREAEKARQYNTQMIESQRQYDSPQAYMSRLASAGVNPALAYTGSQSQSPVLSSGIPSAPMASMVGPDMSNAGLLNNAVSAAQIGLLKANERKVNAEAGIAESYEKFADQLNKGAVKMQNVEITVGESAAKLNDAQKQVAYKTVKVLDQKINVLKETVPKLRAETANIKADTFGKQLDNILSSMTLEYRALLAKCQVEYTEANIKYLKAQTVRTLAMLAPEINNLVSDTTYKNALVDSEVFNREHMAASAELKDAFAGLVVSQTEQVQVNTDLDRTFGAWERGMGLVEGLINSASNAAVAIGKKPIPLKTGSKTTTLKGRGIKETYTTNYYK</sequence>
<name>A0A976N2G7_9VIRU</name>
<dbReference type="EMBL" id="OM869568">
    <property type="protein sequence ID" value="UPW41268.1"/>
    <property type="molecule type" value="Genomic_DNA"/>
</dbReference>
<organism evidence="1">
    <name type="scientific">Sigmofec virus UA08Rod_4527</name>
    <dbReference type="NCBI Taxonomy" id="2929403"/>
    <lineage>
        <taxon>Viruses</taxon>
        <taxon>Monodnaviria</taxon>
        <taxon>Sangervirae</taxon>
        <taxon>Phixviricota</taxon>
        <taxon>Malgrandaviricetes</taxon>
        <taxon>Petitvirales</taxon>
        <taxon>Microviridae</taxon>
    </lineage>
</organism>